<dbReference type="Gene3D" id="2.40.30.10">
    <property type="entry name" value="Translation factors"/>
    <property type="match status" value="1"/>
</dbReference>
<dbReference type="Pfam" id="PF20258">
    <property type="entry name" value="tRNA_Me_trans_C"/>
    <property type="match status" value="1"/>
</dbReference>
<evidence type="ECO:0000259" key="1">
    <source>
        <dbReference type="Pfam" id="PF20258"/>
    </source>
</evidence>
<name>A0AA37NNB9_9BACT</name>
<dbReference type="AlphaFoldDB" id="A0AA37NNB9"/>
<organism evidence="2 3">
    <name type="scientific">Alistipes finegoldii</name>
    <dbReference type="NCBI Taxonomy" id="214856"/>
    <lineage>
        <taxon>Bacteria</taxon>
        <taxon>Pseudomonadati</taxon>
        <taxon>Bacteroidota</taxon>
        <taxon>Bacteroidia</taxon>
        <taxon>Bacteroidales</taxon>
        <taxon>Rikenellaceae</taxon>
        <taxon>Alistipes</taxon>
    </lineage>
</organism>
<comment type="caution">
    <text evidence="2">The sequence shown here is derived from an EMBL/GenBank/DDBJ whole genome shotgun (WGS) entry which is preliminary data.</text>
</comment>
<protein>
    <recommendedName>
        <fullName evidence="1">tRNA-specific 2-thiouridylase MnmA-like C-terminal domain-containing protein</fullName>
    </recommendedName>
</protein>
<accession>A0AA37NNB9</accession>
<reference evidence="2" key="1">
    <citation type="submission" date="2022-01" db="EMBL/GenBank/DDBJ databases">
        <title>Novel bile acid biosynthetic pathways are enriched in the microbiome of centenarians.</title>
        <authorList>
            <person name="Sato Y."/>
            <person name="Atarashi K."/>
            <person name="Plichta R.D."/>
            <person name="Arai Y."/>
            <person name="Sasajima S."/>
            <person name="Kearney M.S."/>
            <person name="Suda W."/>
            <person name="Takeshita K."/>
            <person name="Sasaki T."/>
            <person name="Okamoto S."/>
            <person name="Skelly N.A."/>
            <person name="Okamura Y."/>
            <person name="Vlamakis H."/>
            <person name="Li Y."/>
            <person name="Tanoue T."/>
            <person name="Takei H."/>
            <person name="Nittono H."/>
            <person name="Narushima S."/>
            <person name="Irie J."/>
            <person name="Itoh H."/>
            <person name="Moriya K."/>
            <person name="Sugiura Y."/>
            <person name="Suematsu M."/>
            <person name="Moritoki N."/>
            <person name="Shibata S."/>
            <person name="Littman R.D."/>
            <person name="Fischbach A.M."/>
            <person name="Uwamino Y."/>
            <person name="Inoue T."/>
            <person name="Honda A."/>
            <person name="Hattori M."/>
            <person name="Murai T."/>
            <person name="Xavier J.R."/>
            <person name="Hirose N."/>
            <person name="Honda K."/>
        </authorList>
    </citation>
    <scope>NUCLEOTIDE SEQUENCE</scope>
    <source>
        <strain evidence="2">CE91-St16</strain>
    </source>
</reference>
<proteinExistence type="predicted"/>
<dbReference type="InterPro" id="IPR046885">
    <property type="entry name" value="MnmA-like_C"/>
</dbReference>
<dbReference type="Proteomes" id="UP001055105">
    <property type="component" value="Unassembled WGS sequence"/>
</dbReference>
<sequence length="44" mass="4846">MWRPALHIAPGEIHWINPARTLSPGQFAAWYDGDELVGSGVISE</sequence>
<evidence type="ECO:0000313" key="3">
    <source>
        <dbReference type="Proteomes" id="UP001055105"/>
    </source>
</evidence>
<dbReference type="EMBL" id="BQOL01000001">
    <property type="protein sequence ID" value="GKI18744.1"/>
    <property type="molecule type" value="Genomic_DNA"/>
</dbReference>
<evidence type="ECO:0000313" key="2">
    <source>
        <dbReference type="EMBL" id="GKI18744.1"/>
    </source>
</evidence>
<feature type="domain" description="tRNA-specific 2-thiouridylase MnmA-like C-terminal" evidence="1">
    <location>
        <begin position="12"/>
        <end position="42"/>
    </location>
</feature>
<gene>
    <name evidence="2" type="ORF">CE91St16_16520</name>
</gene>